<feature type="region of interest" description="Disordered" evidence="1">
    <location>
        <begin position="1680"/>
        <end position="1699"/>
    </location>
</feature>
<organism evidence="3 4">
    <name type="scientific">Prymnesium parvum</name>
    <name type="common">Toxic golden alga</name>
    <dbReference type="NCBI Taxonomy" id="97485"/>
    <lineage>
        <taxon>Eukaryota</taxon>
        <taxon>Haptista</taxon>
        <taxon>Haptophyta</taxon>
        <taxon>Prymnesiophyceae</taxon>
        <taxon>Prymnesiales</taxon>
        <taxon>Prymnesiaceae</taxon>
        <taxon>Prymnesium</taxon>
    </lineage>
</organism>
<protein>
    <recommendedName>
        <fullName evidence="2">VPS9 domain-containing protein</fullName>
    </recommendedName>
</protein>
<dbReference type="SMART" id="SM00694">
    <property type="entry name" value="DysFC"/>
    <property type="match status" value="1"/>
</dbReference>
<sequence length="1861" mass="202120">MLLSTGVEISALLLHEDRVVVGTHEGALILFRRDGARETADRDDPAAPRWARVCSLALAEDVVVDAVEILHSESMLASCAGNLTVHSMARLSAMAVERSRLPPPRASIASLSRGRTSLRMSRHDEGADGADELVVCSHGTGAFCVQTSGTLSTPPPARRAFRGALELERQPQQVCVAQHGVLTLLQLEEARSYDSRTTRNDVVKVHEISQIALRGEMLAVDLRWTDALLCVSYPQRYAVIDVPTATELWSLPGVLHPVRNDSALTVPYELAAALDRAPPAVSTPASRSSSSLNEGSGSKRMAKRPSPKALLAATAAEQGDGEAGELELEVIELAFRTESKPRAAGPFGQPSTRDSIKAARWEAANPDGLFASAMRQAWYSDRDQVPPNPGFCWASGWKLCFSLASRPDSRGWQYSNSAEGGKWGGEETKESKLRRRRWRRAMASLEGPPADAEEWQQWRHLSVAQQLVLLPGAHLLLHCTLAGGAIAPMVLQMKQPSKPRHGPRSDAPEPLSFRQLFSLHSAKESGRMQEGSAQEAQGSWPRLPDAMCAAAPLLLCYYASARRLEAYHLSTGAKTASVRLDADVAPRDPPRVAPLVRAYGAQVVVAEGGTLRWLRAPHLGGGWGEEHVQCEQASRRLSLSPVPPPSPTPSLRAATLHGLLLLPSLLLLRMPEGSRSEAAAQHVFQQIGRWLEEGSAHPLRQLVDECSRDLSQRFAKLKAAAEAAERGRASFDTEQHARELRQESCFSVRSDGTYSELAAIEMWEDKSRPLEDGVAEVQSFILLLWETTMWMLPQLSAIDEAEVAPLKDALSECIFLAVTPTLRIMYGALCAEGDQVYEQSLRDYKLLMPQHFGLSKRRELCLHARPADPGFERQLWREARQAAPRSRAASAESPSRRGGGFDVGGMLRSLLAPHEAPAGGAGVRSLEALLQRTRARAARRLQRAYRAAAFWRTGPYRAAIRSLRGMSACATPHQKRECFGHALNTVLVHDMQHALQAAGLPPDDCVVGTEDLLPACIFMLVRARVPRLYSQAKLMYDFLSERDASGPVGFNLMMLQSSLGYIMTKSVSEVRADLRREQAKQEEKSLAKLDRFKSQLLAQPHMMVELCDCPYGCAHAPWRVDSSGQQMRRGAHLIRGQDASLRHGIFYGGLGELEVIFPGAVGRDGEAVNGSVFSPNLNRNGSARWRVRFGTVDEFASGEPIKVVSHSSDVVRDPADAVLHRARVELGASGFDVFQTSSLQWAHRVLVGGAPSSRGDSFENALAADVACCLAGKPRSTSSATLAAGAPRTPVPRRTSSAMLALSPAAYELPPLVSHQSSAPDCIADHAMAEHLDPSWLPSGAEETISDLASATGFESCFAVAIPVDESASIKRRRLLHVLHSRERVFCDASIVESLSNMTIMFLQGGGYAGPKYSKLRTWSQRKLAHLVSNGNASASPSTDTVGGGDLPKLVPYRRRFEKKLGDLVQLYFIIFDWQPSAAHRGGSLAHGFGPFADFKADLILALESFSQGLVFDVDTSNENEDSAALPKTTPTTPSAAASPSATQTSRTNDHPELLSALRMMRMLVATLHLYFCWSDGEVLPVDGSAEHQQQSPSKWADQRAVMESCFEMRAKLDEAVKRGRYDHECELEEHFSSLHSNPLAEAGAAEMMHALCRSGAEEPPHAPHEHLSPGIALHRAFASHSSPSGAHGTPNNSSTAAPASAWLTNRWQSPDHRNGHVSKAPPDPGVAAAMSLSLPGEGVRAAPREAQHHQHRDTVTPGRLNKAVIALTRSAETSMMLGSQSSSTDSAKDSLYGPIPGIAAAALSSLQHDSPAAQPSVPRSSSPATNSPRMDATSHLDQKTPTRERRVSTLECHTIQESHF</sequence>
<dbReference type="Proteomes" id="UP001515480">
    <property type="component" value="Unassembled WGS sequence"/>
</dbReference>
<feature type="domain" description="VPS9" evidence="2">
    <location>
        <begin position="920"/>
        <end position="1071"/>
    </location>
</feature>
<comment type="caution">
    <text evidence="3">The sequence shown here is derived from an EMBL/GenBank/DDBJ whole genome shotgun (WGS) entry which is preliminary data.</text>
</comment>
<dbReference type="SUPFAM" id="SSF109993">
    <property type="entry name" value="VPS9 domain"/>
    <property type="match status" value="1"/>
</dbReference>
<evidence type="ECO:0000256" key="1">
    <source>
        <dbReference type="SAM" id="MobiDB-lite"/>
    </source>
</evidence>
<dbReference type="InterPro" id="IPR006614">
    <property type="entry name" value="Peroxin/Ferlin"/>
</dbReference>
<evidence type="ECO:0000313" key="4">
    <source>
        <dbReference type="Proteomes" id="UP001515480"/>
    </source>
</evidence>
<feature type="compositionally biased region" description="Basic and acidic residues" evidence="1">
    <location>
        <begin position="1833"/>
        <end position="1861"/>
    </location>
</feature>
<feature type="compositionally biased region" description="Low complexity" evidence="1">
    <location>
        <begin position="1690"/>
        <end position="1699"/>
    </location>
</feature>
<proteinExistence type="predicted"/>
<dbReference type="InterPro" id="IPR037191">
    <property type="entry name" value="VPS9_dom_sf"/>
</dbReference>
<name>A0AB34JD16_PRYPA</name>
<feature type="region of interest" description="Disordered" evidence="1">
    <location>
        <begin position="1707"/>
        <end position="1761"/>
    </location>
</feature>
<feature type="compositionally biased region" description="Basic and acidic residues" evidence="1">
    <location>
        <begin position="1743"/>
        <end position="1755"/>
    </location>
</feature>
<accession>A0AB34JD16</accession>
<feature type="compositionally biased region" description="Polar residues" evidence="1">
    <location>
        <begin position="1818"/>
        <end position="1829"/>
    </location>
</feature>
<evidence type="ECO:0000313" key="3">
    <source>
        <dbReference type="EMBL" id="KAL1518647.1"/>
    </source>
</evidence>
<dbReference type="GO" id="GO:0016020">
    <property type="term" value="C:membrane"/>
    <property type="evidence" value="ECO:0007669"/>
    <property type="project" value="InterPro"/>
</dbReference>
<feature type="compositionally biased region" description="Low complexity" evidence="1">
    <location>
        <begin position="1523"/>
        <end position="1546"/>
    </location>
</feature>
<gene>
    <name evidence="3" type="ORF">AB1Y20_002935</name>
</gene>
<dbReference type="PROSITE" id="PS51205">
    <property type="entry name" value="VPS9"/>
    <property type="match status" value="1"/>
</dbReference>
<dbReference type="Gene3D" id="1.20.1050.80">
    <property type="entry name" value="VPS9 domain"/>
    <property type="match status" value="1"/>
</dbReference>
<feature type="compositionally biased region" description="Low complexity" evidence="1">
    <location>
        <begin position="277"/>
        <end position="298"/>
    </location>
</feature>
<feature type="region of interest" description="Disordered" evidence="1">
    <location>
        <begin position="277"/>
        <end position="318"/>
    </location>
</feature>
<dbReference type="EMBL" id="JBGBPQ010000010">
    <property type="protein sequence ID" value="KAL1518647.1"/>
    <property type="molecule type" value="Genomic_DNA"/>
</dbReference>
<feature type="region of interest" description="Disordered" evidence="1">
    <location>
        <begin position="1518"/>
        <end position="1549"/>
    </location>
</feature>
<dbReference type="InterPro" id="IPR003123">
    <property type="entry name" value="VPS9"/>
</dbReference>
<reference evidence="3 4" key="1">
    <citation type="journal article" date="2024" name="Science">
        <title>Giant polyketide synthase enzymes in the biosynthesis of giant marine polyether toxins.</title>
        <authorList>
            <person name="Fallon T.R."/>
            <person name="Shende V.V."/>
            <person name="Wierzbicki I.H."/>
            <person name="Pendleton A.L."/>
            <person name="Watervoot N.F."/>
            <person name="Auber R.P."/>
            <person name="Gonzalez D.J."/>
            <person name="Wisecaver J.H."/>
            <person name="Moore B.S."/>
        </authorList>
    </citation>
    <scope>NUCLEOTIDE SEQUENCE [LARGE SCALE GENOMIC DNA]</scope>
    <source>
        <strain evidence="3 4">12B1</strain>
    </source>
</reference>
<dbReference type="Pfam" id="PF02204">
    <property type="entry name" value="VPS9"/>
    <property type="match status" value="1"/>
</dbReference>
<evidence type="ECO:0000259" key="2">
    <source>
        <dbReference type="PROSITE" id="PS51205"/>
    </source>
</evidence>
<keyword evidence="4" id="KW-1185">Reference proteome</keyword>
<feature type="region of interest" description="Disordered" evidence="1">
    <location>
        <begin position="1807"/>
        <end position="1861"/>
    </location>
</feature>